<dbReference type="PANTHER" id="PTHR45749">
    <property type="match status" value="1"/>
</dbReference>
<dbReference type="EMBL" id="JAUIZM010000005">
    <property type="protein sequence ID" value="KAK1384272.1"/>
    <property type="molecule type" value="Genomic_DNA"/>
</dbReference>
<evidence type="ECO:0000259" key="1">
    <source>
        <dbReference type="Pfam" id="PF14291"/>
    </source>
</evidence>
<dbReference type="InterPro" id="IPR036625">
    <property type="entry name" value="E3-bd_dom_sf"/>
</dbReference>
<keyword evidence="3" id="KW-1185">Reference proteome</keyword>
<gene>
    <name evidence="2" type="ORF">POM88_022007</name>
</gene>
<organism evidence="2 3">
    <name type="scientific">Heracleum sosnowskyi</name>
    <dbReference type="NCBI Taxonomy" id="360622"/>
    <lineage>
        <taxon>Eukaryota</taxon>
        <taxon>Viridiplantae</taxon>
        <taxon>Streptophyta</taxon>
        <taxon>Embryophyta</taxon>
        <taxon>Tracheophyta</taxon>
        <taxon>Spermatophyta</taxon>
        <taxon>Magnoliopsida</taxon>
        <taxon>eudicotyledons</taxon>
        <taxon>Gunneridae</taxon>
        <taxon>Pentapetalae</taxon>
        <taxon>asterids</taxon>
        <taxon>campanulids</taxon>
        <taxon>Apiales</taxon>
        <taxon>Apiaceae</taxon>
        <taxon>Apioideae</taxon>
        <taxon>apioid superclade</taxon>
        <taxon>Tordylieae</taxon>
        <taxon>Tordyliinae</taxon>
        <taxon>Heracleum</taxon>
    </lineage>
</organism>
<dbReference type="InterPro" id="IPR025398">
    <property type="entry name" value="DUF4371"/>
</dbReference>
<accession>A0AAD8MTC7</accession>
<evidence type="ECO:0000313" key="3">
    <source>
        <dbReference type="Proteomes" id="UP001237642"/>
    </source>
</evidence>
<protein>
    <recommendedName>
        <fullName evidence="1">DUF4371 domain-containing protein</fullName>
    </recommendedName>
</protein>
<sequence length="111" mass="12571">MALETTKIILNELRDDLFSILVDESRDISIKEQMVVLLRYVDKRGCIVVRFLGVVHVSDTTSLSLTAGVVELLEKHNLSITNVRGQGYDGAIKTEDVLQRFQNMKPRRIAL</sequence>
<dbReference type="Pfam" id="PF14291">
    <property type="entry name" value="DUF4371"/>
    <property type="match status" value="1"/>
</dbReference>
<dbReference type="GO" id="GO:0016746">
    <property type="term" value="F:acyltransferase activity"/>
    <property type="evidence" value="ECO:0007669"/>
    <property type="project" value="InterPro"/>
</dbReference>
<proteinExistence type="predicted"/>
<dbReference type="AlphaFoldDB" id="A0AAD8MTC7"/>
<name>A0AAD8MTC7_9APIA</name>
<reference evidence="2" key="2">
    <citation type="submission" date="2023-05" db="EMBL/GenBank/DDBJ databases">
        <authorList>
            <person name="Schelkunov M.I."/>
        </authorList>
    </citation>
    <scope>NUCLEOTIDE SEQUENCE</scope>
    <source>
        <strain evidence="2">Hsosn_3</strain>
        <tissue evidence="2">Leaf</tissue>
    </source>
</reference>
<dbReference type="PANTHER" id="PTHR45749:SF36">
    <property type="entry name" value="ZINC FINGER MYM-TYPE PROTEIN 1-LIKE"/>
    <property type="match status" value="1"/>
</dbReference>
<comment type="caution">
    <text evidence="2">The sequence shown here is derived from an EMBL/GenBank/DDBJ whole genome shotgun (WGS) entry which is preliminary data.</text>
</comment>
<dbReference type="Proteomes" id="UP001237642">
    <property type="component" value="Unassembled WGS sequence"/>
</dbReference>
<reference evidence="2" key="1">
    <citation type="submission" date="2023-02" db="EMBL/GenBank/DDBJ databases">
        <title>Genome of toxic invasive species Heracleum sosnowskyi carries increased number of genes despite the absence of recent whole-genome duplications.</title>
        <authorList>
            <person name="Schelkunov M."/>
            <person name="Shtratnikova V."/>
            <person name="Makarenko M."/>
            <person name="Klepikova A."/>
            <person name="Omelchenko D."/>
            <person name="Novikova G."/>
            <person name="Obukhova E."/>
            <person name="Bogdanov V."/>
            <person name="Penin A."/>
            <person name="Logacheva M."/>
        </authorList>
    </citation>
    <scope>NUCLEOTIDE SEQUENCE</scope>
    <source>
        <strain evidence="2">Hsosn_3</strain>
        <tissue evidence="2">Leaf</tissue>
    </source>
</reference>
<evidence type="ECO:0000313" key="2">
    <source>
        <dbReference type="EMBL" id="KAK1384272.1"/>
    </source>
</evidence>
<dbReference type="SUPFAM" id="SSF47005">
    <property type="entry name" value="Peripheral subunit-binding domain of 2-oxo acid dehydrogenase complex"/>
    <property type="match status" value="1"/>
</dbReference>
<feature type="domain" description="DUF4371" evidence="1">
    <location>
        <begin position="4"/>
        <end position="93"/>
    </location>
</feature>